<dbReference type="EMBL" id="JASBNA010000017">
    <property type="protein sequence ID" value="KAK7686179.1"/>
    <property type="molecule type" value="Genomic_DNA"/>
</dbReference>
<sequence>MVLAESSAIPSSPSPQLRLALKWMESMTDGNIEGLASTLANDYVHQIYPASTGIEIQRGKEAYLTNVRQVMSMFTENVATVLEIIESPGIVILHERSDGKTKLGVDYKNEAMMTYYVEEVGNELKIVKVKAFVDSKFTAGFAAEMKKAVEALK</sequence>
<dbReference type="SUPFAM" id="SSF54427">
    <property type="entry name" value="NTF2-like"/>
    <property type="match status" value="1"/>
</dbReference>
<name>A0AAW0G4A7_9APHY</name>
<evidence type="ECO:0000259" key="1">
    <source>
        <dbReference type="Pfam" id="PF12680"/>
    </source>
</evidence>
<keyword evidence="3" id="KW-1185">Reference proteome</keyword>
<dbReference type="InterPro" id="IPR032710">
    <property type="entry name" value="NTF2-like_dom_sf"/>
</dbReference>
<protein>
    <recommendedName>
        <fullName evidence="1">SnoaL-like domain-containing protein</fullName>
    </recommendedName>
</protein>
<dbReference type="Proteomes" id="UP001385951">
    <property type="component" value="Unassembled WGS sequence"/>
</dbReference>
<organism evidence="2 3">
    <name type="scientific">Cerrena zonata</name>
    <dbReference type="NCBI Taxonomy" id="2478898"/>
    <lineage>
        <taxon>Eukaryota</taxon>
        <taxon>Fungi</taxon>
        <taxon>Dikarya</taxon>
        <taxon>Basidiomycota</taxon>
        <taxon>Agaricomycotina</taxon>
        <taxon>Agaricomycetes</taxon>
        <taxon>Polyporales</taxon>
        <taxon>Cerrenaceae</taxon>
        <taxon>Cerrena</taxon>
    </lineage>
</organism>
<reference evidence="2 3" key="1">
    <citation type="submission" date="2022-09" db="EMBL/GenBank/DDBJ databases">
        <authorList>
            <person name="Palmer J.M."/>
        </authorList>
    </citation>
    <scope>NUCLEOTIDE SEQUENCE [LARGE SCALE GENOMIC DNA]</scope>
    <source>
        <strain evidence="2 3">DSM 7382</strain>
    </source>
</reference>
<evidence type="ECO:0000313" key="3">
    <source>
        <dbReference type="Proteomes" id="UP001385951"/>
    </source>
</evidence>
<evidence type="ECO:0000313" key="2">
    <source>
        <dbReference type="EMBL" id="KAK7686179.1"/>
    </source>
</evidence>
<dbReference type="InterPro" id="IPR037401">
    <property type="entry name" value="SnoaL-like"/>
</dbReference>
<accession>A0AAW0G4A7</accession>
<dbReference type="Pfam" id="PF12680">
    <property type="entry name" value="SnoaL_2"/>
    <property type="match status" value="1"/>
</dbReference>
<comment type="caution">
    <text evidence="2">The sequence shown here is derived from an EMBL/GenBank/DDBJ whole genome shotgun (WGS) entry which is preliminary data.</text>
</comment>
<feature type="domain" description="SnoaL-like" evidence="1">
    <location>
        <begin position="22"/>
        <end position="117"/>
    </location>
</feature>
<proteinExistence type="predicted"/>
<gene>
    <name evidence="2" type="ORF">QCA50_010399</name>
</gene>
<dbReference type="AlphaFoldDB" id="A0AAW0G4A7"/>
<dbReference type="Gene3D" id="3.10.450.50">
    <property type="match status" value="1"/>
</dbReference>